<sequence>MVRAAAAALEFQQVTLQTRPPTGTPAGGSARVKNLSFQVRTGEVLALLGRSGSGKTTTLKLMNGLLLPTQGQVWVQGQTTQDWDLIALRRRMGYVIQEIGLLPHLTVAQNVGLVPSLLGWTAGKIQHRAYDLLAQVGLPPEEFAQRYPVQLSGGQRQRVGVARALAANPDILLLDEPFAALDPVTRFEVQTLFLDLQRSLQKTVVLITHDIQEALRLGDRIGLMQQGTLVSLTSAQAFMQLDHPEAQCFQRTVMEGSVHG</sequence>
<comment type="similarity">
    <text evidence="1">Belongs to the ABC transporter superfamily.</text>
</comment>
<dbReference type="GO" id="GO:0005524">
    <property type="term" value="F:ATP binding"/>
    <property type="evidence" value="ECO:0007669"/>
    <property type="project" value="UniProtKB-KW"/>
</dbReference>
<keyword evidence="2" id="KW-0813">Transport</keyword>
<comment type="caution">
    <text evidence="6">The sequence shown here is derived from an EMBL/GenBank/DDBJ whole genome shotgun (WGS) entry which is preliminary data.</text>
</comment>
<evidence type="ECO:0000313" key="7">
    <source>
        <dbReference type="Proteomes" id="UP000031561"/>
    </source>
</evidence>
<dbReference type="Proteomes" id="UP000031561">
    <property type="component" value="Unassembled WGS sequence"/>
</dbReference>
<accession>A0ABD4TA76</accession>
<evidence type="ECO:0000256" key="4">
    <source>
        <dbReference type="ARBA" id="ARBA00022840"/>
    </source>
</evidence>
<dbReference type="PANTHER" id="PTHR43117">
    <property type="entry name" value="OSMOPROTECTANT IMPORT ATP-BINDING PROTEIN OSMV"/>
    <property type="match status" value="1"/>
</dbReference>
<protein>
    <submittedName>
        <fullName evidence="6">ATP-binding cassette domain-containing protein</fullName>
    </submittedName>
</protein>
<dbReference type="PANTHER" id="PTHR43117:SF4">
    <property type="entry name" value="OSMOPROTECTANT IMPORT ATP-BINDING PROTEIN OSMV"/>
    <property type="match status" value="1"/>
</dbReference>
<dbReference type="EMBL" id="JTHE03000120">
    <property type="protein sequence ID" value="MCM1985275.1"/>
    <property type="molecule type" value="Genomic_DNA"/>
</dbReference>
<reference evidence="6 7" key="1">
    <citation type="journal article" date="2015" name="Genome Announc.">
        <title>Draft Genome Sequence of Filamentous Marine Cyanobacterium Lyngbya confervoides Strain BDU141951.</title>
        <authorList>
            <person name="Chandrababunaidu M.M."/>
            <person name="Sen D."/>
            <person name="Tripathy S."/>
        </authorList>
    </citation>
    <scope>NUCLEOTIDE SEQUENCE [LARGE SCALE GENOMIC DNA]</scope>
    <source>
        <strain evidence="6 7">BDU141951</strain>
    </source>
</reference>
<dbReference type="InterPro" id="IPR027417">
    <property type="entry name" value="P-loop_NTPase"/>
</dbReference>
<dbReference type="Gene3D" id="3.40.50.300">
    <property type="entry name" value="P-loop containing nucleotide triphosphate hydrolases"/>
    <property type="match status" value="1"/>
</dbReference>
<dbReference type="Pfam" id="PF00005">
    <property type="entry name" value="ABC_tran"/>
    <property type="match status" value="1"/>
</dbReference>
<dbReference type="InterPro" id="IPR003439">
    <property type="entry name" value="ABC_transporter-like_ATP-bd"/>
</dbReference>
<feature type="domain" description="ABC transporter" evidence="5">
    <location>
        <begin position="9"/>
        <end position="251"/>
    </location>
</feature>
<keyword evidence="4 6" id="KW-0067">ATP-binding</keyword>
<dbReference type="SUPFAM" id="SSF52540">
    <property type="entry name" value="P-loop containing nucleoside triphosphate hydrolases"/>
    <property type="match status" value="1"/>
</dbReference>
<evidence type="ECO:0000256" key="3">
    <source>
        <dbReference type="ARBA" id="ARBA00022741"/>
    </source>
</evidence>
<evidence type="ECO:0000259" key="5">
    <source>
        <dbReference type="PROSITE" id="PS50893"/>
    </source>
</evidence>
<evidence type="ECO:0000256" key="2">
    <source>
        <dbReference type="ARBA" id="ARBA00022448"/>
    </source>
</evidence>
<dbReference type="PROSITE" id="PS00211">
    <property type="entry name" value="ABC_TRANSPORTER_1"/>
    <property type="match status" value="1"/>
</dbReference>
<dbReference type="InterPro" id="IPR017871">
    <property type="entry name" value="ABC_transporter-like_CS"/>
</dbReference>
<name>A0ABD4TA76_9CYAN</name>
<dbReference type="SMART" id="SM00382">
    <property type="entry name" value="AAA"/>
    <property type="match status" value="1"/>
</dbReference>
<evidence type="ECO:0000313" key="6">
    <source>
        <dbReference type="EMBL" id="MCM1985275.1"/>
    </source>
</evidence>
<evidence type="ECO:0000256" key="1">
    <source>
        <dbReference type="ARBA" id="ARBA00005417"/>
    </source>
</evidence>
<gene>
    <name evidence="6" type="ORF">QQ91_0020890</name>
</gene>
<proteinExistence type="inferred from homology"/>
<dbReference type="PROSITE" id="PS50893">
    <property type="entry name" value="ABC_TRANSPORTER_2"/>
    <property type="match status" value="1"/>
</dbReference>
<dbReference type="AlphaFoldDB" id="A0ABD4TA76"/>
<dbReference type="RefSeq" id="WP_166283650.1">
    <property type="nucleotide sequence ID" value="NZ_JTHE03000120.1"/>
</dbReference>
<dbReference type="InterPro" id="IPR003593">
    <property type="entry name" value="AAA+_ATPase"/>
</dbReference>
<keyword evidence="3" id="KW-0547">Nucleotide-binding</keyword>
<organism evidence="6 7">
    <name type="scientific">Lyngbya confervoides BDU141951</name>
    <dbReference type="NCBI Taxonomy" id="1574623"/>
    <lineage>
        <taxon>Bacteria</taxon>
        <taxon>Bacillati</taxon>
        <taxon>Cyanobacteriota</taxon>
        <taxon>Cyanophyceae</taxon>
        <taxon>Oscillatoriophycideae</taxon>
        <taxon>Oscillatoriales</taxon>
        <taxon>Microcoleaceae</taxon>
        <taxon>Lyngbya</taxon>
    </lineage>
</organism>
<keyword evidence="7" id="KW-1185">Reference proteome</keyword>